<evidence type="ECO:0000313" key="6">
    <source>
        <dbReference type="EMBL" id="GBC01078.1"/>
    </source>
</evidence>
<keyword evidence="4" id="KW-0067">ATP-binding</keyword>
<reference evidence="6 7" key="1">
    <citation type="submission" date="2017-11" db="EMBL/GenBank/DDBJ databases">
        <title>The genome of Rhizophagus clarus HR1 reveals common genetic basis of auxotrophy among arbuscular mycorrhizal fungi.</title>
        <authorList>
            <person name="Kobayashi Y."/>
        </authorList>
    </citation>
    <scope>NUCLEOTIDE SEQUENCE [LARGE SCALE GENOMIC DNA]</scope>
    <source>
        <strain evidence="6 7">HR1</strain>
    </source>
</reference>
<feature type="domain" description="Protein kinase" evidence="5">
    <location>
        <begin position="964"/>
        <end position="1247"/>
    </location>
</feature>
<evidence type="ECO:0000313" key="7">
    <source>
        <dbReference type="Proteomes" id="UP000247702"/>
    </source>
</evidence>
<name>A0A2Z6REL4_9GLOM</name>
<keyword evidence="3" id="KW-0418">Kinase</keyword>
<dbReference type="InterPro" id="IPR011009">
    <property type="entry name" value="Kinase-like_dom_sf"/>
</dbReference>
<evidence type="ECO:0000256" key="1">
    <source>
        <dbReference type="ARBA" id="ARBA00022679"/>
    </source>
</evidence>
<dbReference type="Gene3D" id="1.10.510.10">
    <property type="entry name" value="Transferase(Phosphotransferase) domain 1"/>
    <property type="match status" value="1"/>
</dbReference>
<dbReference type="InterPro" id="IPR001245">
    <property type="entry name" value="Ser-Thr/Tyr_kinase_cat_dom"/>
</dbReference>
<sequence length="1301" mass="153744">MLSQDDSEHRCDKCNEIYTDVPNKWCKPCNINFFKNNFTNWTSGNDTIDDFIQEKQLGIDKYDDRILEWIPYSQFVDVKEIGKDSYSNATIYSALWNDGLLRYNSDKKESKGNPNIKVALKCLNGSQNIIYEVLDEAENYYLTYGISQNPDTEDYIVVLENKYCEECCEKYFAKIYNKWCKLCHAKNSFANWTSGNEIIDDFIQKILLNCNRHNDYIVREWIPYSQLIDIKELGNVENNVTTLHSALWNDGLLCYNSDKREWIRDPSRRVTLKYLRDSQNLINELSSEIEDYNMIYGISQNPDTKDYILALQNYCVKCYKKYSDMNYKWCKLCYINNFTYWTSGNKKIDNFIQEMQLTATYSDDIIIEWIPYTQFVSIKEIVKDHDNFNTIYSAIWNNSPYYDNSKRKLIRESQQVTLITLNYLDKSCIIDKLLDEIKVLLMGENHNVYGITQNPGEGYIIVCKDIFCEKCGKRYTNMPVKWCKSCLLKNNFINRISGNEIIDNFIQEMQLKICNDFDMIVEWIPYDQFINIKKIEKVDNNDFTVYLAIWKNGPIEFDYYKKIYQRNNLYTKVALKCLNNSQNKINEFLNEAKNNSIKDNNIYGISQNPDTKNYIIVLQDKYCEKCGEVYTSIGNKKIDDYIQKMNNYKDSTVEWIPFDQFINIKEMNKINKNNATIYAAVWKKGYEKVILKCLNNSNNKINELLNEVENCSIKDDYKFVVFGISQNPDTKDYIIILSDYKRCKTCTSKIYLENKWCKLCQVDFFKNNFKNWTSGNDKIDDFIYEMQLKIDKYDSLIFEWIPFNQFINIKKIGKVDNNTAIIYSAIWKDGPLEYNYNKTYKRNYYYEEVLLKYLNNSQNRINEFLNKAESYSIKDNYMLYGISQNPDTKDYIMVLKDIHCEKCNEEYTDIKYKWCKTCQVNYLISCFTNWTSGSEKINNLIQKMQLKINKCDDVIFEWIPYDEFDNIKEVGKGGFATVYSAIWKNGPLEYDCYKKIYQRNNYKKVALKCLYNSQSITDEFLNEIKAYSIDKHNKIMQIYGISQNLDTKNYIIVLRYAGCGNFNNWMDYYRNFSSTANFFILKDITIGLKEIHQRQLVHRDFHIGNILINSDDILLNIRQNPIPTNTYISDMGLCGEVNNTDKTKIYGVMPYVAPEVLRGKTYTKAADIYSFGMIMYFIITGRQPFENCAHDEILALKICRGIRPEIPEISELKSNWYINLMKKCWDSNPDNRPNIESISTILDDKYSSDKEFKEAEQYLNKGYKENGKLTTHPQAIYISRLLNSYTEGLVIDFTELKNEND</sequence>
<dbReference type="GO" id="GO:0004674">
    <property type="term" value="F:protein serine/threonine kinase activity"/>
    <property type="evidence" value="ECO:0007669"/>
    <property type="project" value="TreeGrafter"/>
</dbReference>
<evidence type="ECO:0000256" key="4">
    <source>
        <dbReference type="ARBA" id="ARBA00022840"/>
    </source>
</evidence>
<dbReference type="PANTHER" id="PTHR44329">
    <property type="entry name" value="SERINE/THREONINE-PROTEIN KINASE TNNI3K-RELATED"/>
    <property type="match status" value="1"/>
</dbReference>
<dbReference type="Proteomes" id="UP000247702">
    <property type="component" value="Unassembled WGS sequence"/>
</dbReference>
<dbReference type="InterPro" id="IPR051681">
    <property type="entry name" value="Ser/Thr_Kinases-Pseudokinases"/>
</dbReference>
<dbReference type="PROSITE" id="PS50011">
    <property type="entry name" value="PROTEIN_KINASE_DOM"/>
    <property type="match status" value="1"/>
</dbReference>
<dbReference type="EMBL" id="BEXD01003402">
    <property type="protein sequence ID" value="GBC01078.1"/>
    <property type="molecule type" value="Genomic_DNA"/>
</dbReference>
<protein>
    <recommendedName>
        <fullName evidence="5">Protein kinase domain-containing protein</fullName>
    </recommendedName>
</protein>
<keyword evidence="2" id="KW-0547">Nucleotide-binding</keyword>
<dbReference type="PANTHER" id="PTHR44329:SF288">
    <property type="entry name" value="MITOGEN-ACTIVATED PROTEIN KINASE KINASE KINASE 20"/>
    <property type="match status" value="1"/>
</dbReference>
<organism evidence="6 7">
    <name type="scientific">Rhizophagus clarus</name>
    <dbReference type="NCBI Taxonomy" id="94130"/>
    <lineage>
        <taxon>Eukaryota</taxon>
        <taxon>Fungi</taxon>
        <taxon>Fungi incertae sedis</taxon>
        <taxon>Mucoromycota</taxon>
        <taxon>Glomeromycotina</taxon>
        <taxon>Glomeromycetes</taxon>
        <taxon>Glomerales</taxon>
        <taxon>Glomeraceae</taxon>
        <taxon>Rhizophagus</taxon>
    </lineage>
</organism>
<evidence type="ECO:0000259" key="5">
    <source>
        <dbReference type="PROSITE" id="PS50011"/>
    </source>
</evidence>
<gene>
    <name evidence="6" type="ORF">RclHR1_04060006</name>
</gene>
<proteinExistence type="predicted"/>
<comment type="caution">
    <text evidence="6">The sequence shown here is derived from an EMBL/GenBank/DDBJ whole genome shotgun (WGS) entry which is preliminary data.</text>
</comment>
<evidence type="ECO:0000256" key="3">
    <source>
        <dbReference type="ARBA" id="ARBA00022777"/>
    </source>
</evidence>
<accession>A0A2Z6REL4</accession>
<keyword evidence="7" id="KW-1185">Reference proteome</keyword>
<keyword evidence="1" id="KW-0808">Transferase</keyword>
<dbReference type="SUPFAM" id="SSF56112">
    <property type="entry name" value="Protein kinase-like (PK-like)"/>
    <property type="match status" value="1"/>
</dbReference>
<dbReference type="Pfam" id="PF07714">
    <property type="entry name" value="PK_Tyr_Ser-Thr"/>
    <property type="match status" value="1"/>
</dbReference>
<evidence type="ECO:0000256" key="2">
    <source>
        <dbReference type="ARBA" id="ARBA00022741"/>
    </source>
</evidence>
<dbReference type="InterPro" id="IPR000719">
    <property type="entry name" value="Prot_kinase_dom"/>
</dbReference>
<dbReference type="GO" id="GO:0005524">
    <property type="term" value="F:ATP binding"/>
    <property type="evidence" value="ECO:0007669"/>
    <property type="project" value="UniProtKB-KW"/>
</dbReference>